<organism evidence="8 9">
    <name type="scientific">Oceanobacter antarcticus</name>
    <dbReference type="NCBI Taxonomy" id="3133425"/>
    <lineage>
        <taxon>Bacteria</taxon>
        <taxon>Pseudomonadati</taxon>
        <taxon>Pseudomonadota</taxon>
        <taxon>Gammaproteobacteria</taxon>
        <taxon>Oceanospirillales</taxon>
        <taxon>Oceanospirillaceae</taxon>
        <taxon>Oceanobacter</taxon>
    </lineage>
</organism>
<evidence type="ECO:0000256" key="2">
    <source>
        <dbReference type="ARBA" id="ARBA00022840"/>
    </source>
</evidence>
<evidence type="ECO:0000313" key="8">
    <source>
        <dbReference type="EMBL" id="MFK4754792.1"/>
    </source>
</evidence>
<dbReference type="InterPro" id="IPR002197">
    <property type="entry name" value="HTH_Fis"/>
</dbReference>
<evidence type="ECO:0000256" key="6">
    <source>
        <dbReference type="SAM" id="MobiDB-lite"/>
    </source>
</evidence>
<dbReference type="Gene3D" id="1.10.10.60">
    <property type="entry name" value="Homeodomain-like"/>
    <property type="match status" value="1"/>
</dbReference>
<dbReference type="Gene3D" id="3.40.50.300">
    <property type="entry name" value="P-loop containing nucleotide triphosphate hydrolases"/>
    <property type="match status" value="1"/>
</dbReference>
<sequence>MSKQSLTLPDNSDLLSQIRFDPKEGKIWLSESRMLLIHSAVMGLLRKELITTLGQDRTRAFLMRFGYHSGWMDAELVSRIRPDLSTKDAYFVGPQLHSIKGMVKVTPVELDFDVESGHFSCTMDWFDSYEAEVHIKQFGLSDDPVCWTLLGYASGFTTFYMQQKIVFKETLCKACGDAHCRIVGKPVDEWEDRMELENMLLPDPVADELFALRQQLSHLREVTDSPHHRSDHITGSVGQSPAFLDALTLLKKAAESKATVLLQGETGVGKEVMARELHNSSPRQSAPFVAVNCACIPHELIEAELFGVNKGAYTGAHESRQGKFERADRGTIFLDEVVELSPKAQAALLRVLQEGELERVGGTHSIAIDVRVVAASNENLKSAVDNGKFRADLFYRLNVFTVDIPPLRQRQADIPLFVEHFIRKYNGLYNKNALGVSDLAMQTLLHYDWPGNIRELENMIERGVILTDNNHQIDANSFPASLTRPDQHQDTNNGLTDGGYIGQPGQSNIDYQQLLSSEFDLRRHEEGIINAALKKTAGNISQAARLLGLTRSQLNYRLKSR</sequence>
<dbReference type="InterPro" id="IPR009057">
    <property type="entry name" value="Homeodomain-like_sf"/>
</dbReference>
<evidence type="ECO:0000256" key="4">
    <source>
        <dbReference type="ARBA" id="ARBA00023125"/>
    </source>
</evidence>
<dbReference type="InterPro" id="IPR027417">
    <property type="entry name" value="P-loop_NTPase"/>
</dbReference>
<dbReference type="EMBL" id="JBBKTX010000045">
    <property type="protein sequence ID" value="MFK4754792.1"/>
    <property type="molecule type" value="Genomic_DNA"/>
</dbReference>
<dbReference type="Proteomes" id="UP001620597">
    <property type="component" value="Unassembled WGS sequence"/>
</dbReference>
<dbReference type="InterPro" id="IPR025662">
    <property type="entry name" value="Sigma_54_int_dom_ATP-bd_1"/>
</dbReference>
<dbReference type="SMART" id="SM00382">
    <property type="entry name" value="AAA"/>
    <property type="match status" value="1"/>
</dbReference>
<dbReference type="InterPro" id="IPR010523">
    <property type="entry name" value="XylR_N"/>
</dbReference>
<evidence type="ECO:0000256" key="3">
    <source>
        <dbReference type="ARBA" id="ARBA00023015"/>
    </source>
</evidence>
<keyword evidence="9" id="KW-1185">Reference proteome</keyword>
<dbReference type="PROSITE" id="PS50045">
    <property type="entry name" value="SIGMA54_INTERACT_4"/>
    <property type="match status" value="1"/>
</dbReference>
<dbReference type="Gene3D" id="3.30.1380.20">
    <property type="entry name" value="Trafficking protein particle complex subunit 3"/>
    <property type="match status" value="1"/>
</dbReference>
<dbReference type="Pfam" id="PF02830">
    <property type="entry name" value="V4R"/>
    <property type="match status" value="1"/>
</dbReference>
<dbReference type="SUPFAM" id="SSF46689">
    <property type="entry name" value="Homeodomain-like"/>
    <property type="match status" value="1"/>
</dbReference>
<reference evidence="8 9" key="1">
    <citation type="submission" date="2024-03" db="EMBL/GenBank/DDBJ databases">
        <title>High-quality draft genome sequence of Oceanobacter sp. wDCs-4.</title>
        <authorList>
            <person name="Dong C."/>
        </authorList>
    </citation>
    <scope>NUCLEOTIDE SEQUENCE [LARGE SCALE GENOMIC DNA]</scope>
    <source>
        <strain evidence="9">wDCs-4</strain>
    </source>
</reference>
<evidence type="ECO:0000259" key="7">
    <source>
        <dbReference type="PROSITE" id="PS50045"/>
    </source>
</evidence>
<dbReference type="InterPro" id="IPR002078">
    <property type="entry name" value="Sigma_54_int"/>
</dbReference>
<dbReference type="Pfam" id="PF02954">
    <property type="entry name" value="HTH_8"/>
    <property type="match status" value="1"/>
</dbReference>
<dbReference type="Pfam" id="PF06505">
    <property type="entry name" value="XylR_N"/>
    <property type="match status" value="1"/>
</dbReference>
<keyword evidence="2" id="KW-0067">ATP-binding</keyword>
<evidence type="ECO:0000313" key="9">
    <source>
        <dbReference type="Proteomes" id="UP001620597"/>
    </source>
</evidence>
<dbReference type="InterPro" id="IPR058031">
    <property type="entry name" value="AAA_lid_NorR"/>
</dbReference>
<dbReference type="PRINTS" id="PR01590">
    <property type="entry name" value="HTHFIS"/>
</dbReference>
<keyword evidence="4" id="KW-0238">DNA-binding</keyword>
<protein>
    <submittedName>
        <fullName evidence="8">Sigma 54-interacting transcriptional regulator</fullName>
    </submittedName>
</protein>
<gene>
    <name evidence="8" type="ORF">WG929_20535</name>
</gene>
<name>A0ABW8NPK5_9GAMM</name>
<keyword evidence="1" id="KW-0547">Nucleotide-binding</keyword>
<dbReference type="Pfam" id="PF25601">
    <property type="entry name" value="AAA_lid_14"/>
    <property type="match status" value="1"/>
</dbReference>
<feature type="domain" description="Sigma-54 factor interaction" evidence="7">
    <location>
        <begin position="236"/>
        <end position="465"/>
    </location>
</feature>
<keyword evidence="5" id="KW-0804">Transcription</keyword>
<keyword evidence="3" id="KW-0805">Transcription regulation</keyword>
<dbReference type="SMART" id="SM00989">
    <property type="entry name" value="V4R"/>
    <property type="match status" value="1"/>
</dbReference>
<accession>A0ABW8NPK5</accession>
<dbReference type="PANTHER" id="PTHR32071">
    <property type="entry name" value="TRANSCRIPTIONAL REGULATORY PROTEIN"/>
    <property type="match status" value="1"/>
</dbReference>
<evidence type="ECO:0000256" key="5">
    <source>
        <dbReference type="ARBA" id="ARBA00023163"/>
    </source>
</evidence>
<proteinExistence type="predicted"/>
<comment type="caution">
    <text evidence="8">The sequence shown here is derived from an EMBL/GenBank/DDBJ whole genome shotgun (WGS) entry which is preliminary data.</text>
</comment>
<dbReference type="InterPro" id="IPR024096">
    <property type="entry name" value="NO_sig/Golgi_transp_ligand-bd"/>
</dbReference>
<dbReference type="CDD" id="cd00009">
    <property type="entry name" value="AAA"/>
    <property type="match status" value="1"/>
</dbReference>
<dbReference type="SUPFAM" id="SSF52540">
    <property type="entry name" value="P-loop containing nucleoside triphosphate hydrolases"/>
    <property type="match status" value="1"/>
</dbReference>
<dbReference type="PROSITE" id="PS00688">
    <property type="entry name" value="SIGMA54_INTERACT_3"/>
    <property type="match status" value="1"/>
</dbReference>
<dbReference type="InterPro" id="IPR025944">
    <property type="entry name" value="Sigma_54_int_dom_CS"/>
</dbReference>
<dbReference type="Pfam" id="PF00158">
    <property type="entry name" value="Sigma54_activat"/>
    <property type="match status" value="1"/>
</dbReference>
<dbReference type="InterPro" id="IPR003593">
    <property type="entry name" value="AAA+_ATPase"/>
</dbReference>
<dbReference type="InterPro" id="IPR004096">
    <property type="entry name" value="V4R"/>
</dbReference>
<feature type="region of interest" description="Disordered" evidence="6">
    <location>
        <begin position="481"/>
        <end position="502"/>
    </location>
</feature>
<dbReference type="PANTHER" id="PTHR32071:SF117">
    <property type="entry name" value="PTS-DEPENDENT DIHYDROXYACETONE KINASE OPERON REGULATORY PROTEIN-RELATED"/>
    <property type="match status" value="1"/>
</dbReference>
<dbReference type="Gene3D" id="1.10.8.60">
    <property type="match status" value="1"/>
</dbReference>
<dbReference type="SUPFAM" id="SSF111126">
    <property type="entry name" value="Ligand-binding domain in the NO signalling and Golgi transport"/>
    <property type="match status" value="1"/>
</dbReference>
<dbReference type="RefSeq" id="WP_416207572.1">
    <property type="nucleotide sequence ID" value="NZ_JBBKTX010000045.1"/>
</dbReference>
<evidence type="ECO:0000256" key="1">
    <source>
        <dbReference type="ARBA" id="ARBA00022741"/>
    </source>
</evidence>
<dbReference type="PROSITE" id="PS00675">
    <property type="entry name" value="SIGMA54_INTERACT_1"/>
    <property type="match status" value="1"/>
</dbReference>